<evidence type="ECO:0000313" key="8">
    <source>
        <dbReference type="Proteomes" id="UP000008141"/>
    </source>
</evidence>
<reference evidence="7 8" key="1">
    <citation type="journal article" date="2010" name="Plant Cell">
        <title>The Chlorella variabilis NC64A genome reveals adaptation to photosymbiosis, coevolution with viruses, and cryptic sex.</title>
        <authorList>
            <person name="Blanc G."/>
            <person name="Duncan G."/>
            <person name="Agarkova I."/>
            <person name="Borodovsky M."/>
            <person name="Gurnon J."/>
            <person name="Kuo A."/>
            <person name="Lindquist E."/>
            <person name="Lucas S."/>
            <person name="Pangilinan J."/>
            <person name="Polle J."/>
            <person name="Salamov A."/>
            <person name="Terry A."/>
            <person name="Yamada T."/>
            <person name="Dunigan D.D."/>
            <person name="Grigoriev I.V."/>
            <person name="Claverie J.M."/>
            <person name="Van Etten J.L."/>
        </authorList>
    </citation>
    <scope>NUCLEOTIDE SEQUENCE [LARGE SCALE GENOMIC DNA]</scope>
    <source>
        <strain evidence="7 8">NC64A</strain>
    </source>
</reference>
<name>E1ZC09_CHLVA</name>
<dbReference type="CDD" id="cd16495">
    <property type="entry name" value="RING_CH-C4HC3_MARCH"/>
    <property type="match status" value="1"/>
</dbReference>
<keyword evidence="5" id="KW-1133">Transmembrane helix</keyword>
<feature type="region of interest" description="Disordered" evidence="4">
    <location>
        <begin position="269"/>
        <end position="299"/>
    </location>
</feature>
<organism evidence="8">
    <name type="scientific">Chlorella variabilis</name>
    <name type="common">Green alga</name>
    <dbReference type="NCBI Taxonomy" id="554065"/>
    <lineage>
        <taxon>Eukaryota</taxon>
        <taxon>Viridiplantae</taxon>
        <taxon>Chlorophyta</taxon>
        <taxon>core chlorophytes</taxon>
        <taxon>Trebouxiophyceae</taxon>
        <taxon>Chlorellales</taxon>
        <taxon>Chlorellaceae</taxon>
        <taxon>Chlorella clade</taxon>
        <taxon>Chlorella</taxon>
    </lineage>
</organism>
<dbReference type="OrthoDB" id="515460at2759"/>
<dbReference type="SMART" id="SM00744">
    <property type="entry name" value="RINGv"/>
    <property type="match status" value="1"/>
</dbReference>
<dbReference type="PROSITE" id="PS51292">
    <property type="entry name" value="ZF_RING_CH"/>
    <property type="match status" value="1"/>
</dbReference>
<dbReference type="InParanoid" id="E1ZC09"/>
<keyword evidence="8" id="KW-1185">Reference proteome</keyword>
<dbReference type="SUPFAM" id="SSF57850">
    <property type="entry name" value="RING/U-box"/>
    <property type="match status" value="1"/>
</dbReference>
<evidence type="ECO:0000256" key="1">
    <source>
        <dbReference type="ARBA" id="ARBA00022723"/>
    </source>
</evidence>
<evidence type="ECO:0000313" key="7">
    <source>
        <dbReference type="EMBL" id="EFN56526.1"/>
    </source>
</evidence>
<dbReference type="RefSeq" id="XP_005848628.1">
    <property type="nucleotide sequence ID" value="XM_005848566.1"/>
</dbReference>
<evidence type="ECO:0000256" key="3">
    <source>
        <dbReference type="ARBA" id="ARBA00022833"/>
    </source>
</evidence>
<dbReference type="InterPro" id="IPR011016">
    <property type="entry name" value="Znf_RING-CH"/>
</dbReference>
<sequence>MQAARPPQRLRSGRGSRRQSPVAAVPEAAAVDVLPPQCRICWLEADVEEGGALLAPCRCSGSSRCVHQRCLAAWMGAVAERKGVHAARHCDICRARYAGLPRELHLREPPVAYLRRKALAAMATPAGTAASYYAAAGMAFSTAWAVRGALLSGRWDAPLLSAARYLQGLGVHLAVGWAQAHAVGALPWPLEPAAAALCASARRLAMAIEYAHMGLLLLFGGLAKGFAQGALLTALAPIKLAAHAAGALRHGACAVAGLLPHVRRKWQRRQRKRWQAPAQQQRQPQQGPPTERGGPAALV</sequence>
<dbReference type="PANTHER" id="PTHR46347:SF1">
    <property type="entry name" value="RING_FYVE_PHD ZINC FINGER SUPERFAMILY PROTEIN"/>
    <property type="match status" value="1"/>
</dbReference>
<keyword evidence="5" id="KW-0812">Transmembrane</keyword>
<keyword evidence="3" id="KW-0862">Zinc</keyword>
<gene>
    <name evidence="7" type="ORF">CHLNCDRAFT_144149</name>
</gene>
<dbReference type="InterPro" id="IPR013083">
    <property type="entry name" value="Znf_RING/FYVE/PHD"/>
</dbReference>
<feature type="region of interest" description="Disordered" evidence="4">
    <location>
        <begin position="1"/>
        <end position="23"/>
    </location>
</feature>
<keyword evidence="5" id="KW-0472">Membrane</keyword>
<accession>E1ZC09</accession>
<dbReference type="Pfam" id="PF12906">
    <property type="entry name" value="RINGv"/>
    <property type="match status" value="1"/>
</dbReference>
<dbReference type="EMBL" id="GL433841">
    <property type="protein sequence ID" value="EFN56526.1"/>
    <property type="molecule type" value="Genomic_DNA"/>
</dbReference>
<proteinExistence type="predicted"/>
<dbReference type="GeneID" id="17356209"/>
<evidence type="ECO:0000256" key="4">
    <source>
        <dbReference type="SAM" id="MobiDB-lite"/>
    </source>
</evidence>
<feature type="compositionally biased region" description="Low complexity" evidence="4">
    <location>
        <begin position="1"/>
        <end position="10"/>
    </location>
</feature>
<protein>
    <recommendedName>
        <fullName evidence="6">RING-CH-type domain-containing protein</fullName>
    </recommendedName>
</protein>
<dbReference type="Proteomes" id="UP000008141">
    <property type="component" value="Unassembled WGS sequence"/>
</dbReference>
<dbReference type="STRING" id="554065.E1ZC09"/>
<feature type="domain" description="RING-CH-type" evidence="6">
    <location>
        <begin position="30"/>
        <end position="100"/>
    </location>
</feature>
<dbReference type="AlphaFoldDB" id="E1ZC09"/>
<feature type="transmembrane region" description="Helical" evidence="5">
    <location>
        <begin position="240"/>
        <end position="262"/>
    </location>
</feature>
<keyword evidence="1" id="KW-0479">Metal-binding</keyword>
<feature type="transmembrane region" description="Helical" evidence="5">
    <location>
        <begin position="210"/>
        <end position="234"/>
    </location>
</feature>
<evidence type="ECO:0000256" key="5">
    <source>
        <dbReference type="SAM" id="Phobius"/>
    </source>
</evidence>
<dbReference type="GO" id="GO:0008270">
    <property type="term" value="F:zinc ion binding"/>
    <property type="evidence" value="ECO:0007669"/>
    <property type="project" value="UniProtKB-KW"/>
</dbReference>
<dbReference type="Gene3D" id="3.30.40.10">
    <property type="entry name" value="Zinc/RING finger domain, C3HC4 (zinc finger)"/>
    <property type="match status" value="1"/>
</dbReference>
<evidence type="ECO:0000256" key="2">
    <source>
        <dbReference type="ARBA" id="ARBA00022771"/>
    </source>
</evidence>
<dbReference type="KEGG" id="cvr:CHLNCDRAFT_144149"/>
<dbReference type="PANTHER" id="PTHR46347">
    <property type="entry name" value="RING/FYVE/PHD ZINC FINGER SUPERFAMILY PROTEIN"/>
    <property type="match status" value="1"/>
</dbReference>
<evidence type="ECO:0000259" key="6">
    <source>
        <dbReference type="PROSITE" id="PS51292"/>
    </source>
</evidence>
<keyword evidence="2" id="KW-0863">Zinc-finger</keyword>
<feature type="compositionally biased region" description="Low complexity" evidence="4">
    <location>
        <begin position="275"/>
        <end position="285"/>
    </location>
</feature>